<sequence length="80" mass="8867">MRRNRLRERLLGLFAAGWLLLNFPLFSIWDREQFVLGWPLLPAAAFAIWLLLIVALAVLVERGRSRGAAGGARAQPPGDG</sequence>
<organism evidence="2 3">
    <name type="scientific">Melaminivora alkalimesophila</name>
    <dbReference type="NCBI Taxonomy" id="1165852"/>
    <lineage>
        <taxon>Bacteria</taxon>
        <taxon>Pseudomonadati</taxon>
        <taxon>Pseudomonadota</taxon>
        <taxon>Betaproteobacteria</taxon>
        <taxon>Burkholderiales</taxon>
        <taxon>Comamonadaceae</taxon>
        <taxon>Melaminivora</taxon>
    </lineage>
</organism>
<accession>A0A317RDW5</accession>
<dbReference type="AlphaFoldDB" id="A0A317RDW5"/>
<dbReference type="Proteomes" id="UP000246483">
    <property type="component" value="Unassembled WGS sequence"/>
</dbReference>
<evidence type="ECO:0000256" key="1">
    <source>
        <dbReference type="SAM" id="Phobius"/>
    </source>
</evidence>
<protein>
    <submittedName>
        <fullName evidence="2">Uncharacterized protein</fullName>
    </submittedName>
</protein>
<keyword evidence="1" id="KW-1133">Transmembrane helix</keyword>
<comment type="caution">
    <text evidence="2">The sequence shown here is derived from an EMBL/GenBank/DDBJ whole genome shotgun (WGS) entry which is preliminary data.</text>
</comment>
<evidence type="ECO:0000313" key="2">
    <source>
        <dbReference type="EMBL" id="PWW47771.1"/>
    </source>
</evidence>
<keyword evidence="1" id="KW-0812">Transmembrane</keyword>
<dbReference type="EMBL" id="QGUB01000002">
    <property type="protein sequence ID" value="PWW47771.1"/>
    <property type="molecule type" value="Genomic_DNA"/>
</dbReference>
<keyword evidence="3" id="KW-1185">Reference proteome</keyword>
<name>A0A317RDW5_9BURK</name>
<proteinExistence type="predicted"/>
<reference evidence="2 3" key="1">
    <citation type="submission" date="2018-05" db="EMBL/GenBank/DDBJ databases">
        <title>Genomic Encyclopedia of Type Strains, Phase IV (KMG-IV): sequencing the most valuable type-strain genomes for metagenomic binning, comparative biology and taxonomic classification.</title>
        <authorList>
            <person name="Goeker M."/>
        </authorList>
    </citation>
    <scope>NUCLEOTIDE SEQUENCE [LARGE SCALE GENOMIC DNA]</scope>
    <source>
        <strain evidence="2 3">DSM 26006</strain>
    </source>
</reference>
<gene>
    <name evidence="2" type="ORF">DFR36_102147</name>
</gene>
<evidence type="ECO:0000313" key="3">
    <source>
        <dbReference type="Proteomes" id="UP000246483"/>
    </source>
</evidence>
<feature type="transmembrane region" description="Helical" evidence="1">
    <location>
        <begin position="37"/>
        <end position="60"/>
    </location>
</feature>
<dbReference type="RefSeq" id="WP_019374947.1">
    <property type="nucleotide sequence ID" value="NZ_ALEE01000680.1"/>
</dbReference>
<keyword evidence="1" id="KW-0472">Membrane</keyword>